<name>A0A699IIM9_TANCI</name>
<dbReference type="PROSITE" id="PS50158">
    <property type="entry name" value="ZF_CCHC"/>
    <property type="match status" value="1"/>
</dbReference>
<sequence>MLVDVLLQYEAERQVNRMVEKVRGLEIKQEVVEVAKEVVDVAIEVVKVAKVAKEVVEVAKKVIMVVEEDFKVLLREEFSPNNEMQKLETEFSCHAMVGAVHAAYTDRFLELARLVHHLVTPKNKRIERYIYRLVLQIHGMVVAIEPKIIQSVILKARMLTDEAIRNGALKKNIEKRGNNREPGRDVNVKDDNKRSRIERAFATITNPVRKEYTGTAPKCPNCNYHHQPEVPCRLCTNCTRFGHIAKDCRVGPRPEGSRPNQVMAIEGGQGRGNNGTYAHGRAFVMGSEEALHDPNIVMDIEPSNLGFSYEIEIASGQLIEISKVIRGCKLEIEVHIFDTDLISFGHESFDVIVGMDWLSKHKAEIVFHEKVVRIPLPNGEMLRVLGERIEEKVRHLMSAKEKEKKLEDIIVVRNFSEVFPDDLSRLPSSREIKFCIDLIPGAMSVTKSPYCLAPSEIEELSSQIRELQDKGFIRPSSLPWGAPVLYVKKRMAHLGCVSTIES</sequence>
<dbReference type="Gene3D" id="2.40.70.10">
    <property type="entry name" value="Acid Proteases"/>
    <property type="match status" value="1"/>
</dbReference>
<comment type="caution">
    <text evidence="3">The sequence shown here is derived from an EMBL/GenBank/DDBJ whole genome shotgun (WGS) entry which is preliminary data.</text>
</comment>
<accession>A0A699IIM9</accession>
<dbReference type="InterPro" id="IPR032567">
    <property type="entry name" value="RTL1-rel"/>
</dbReference>
<dbReference type="InterPro" id="IPR043502">
    <property type="entry name" value="DNA/RNA_pol_sf"/>
</dbReference>
<dbReference type="EMBL" id="BKCJ010297337">
    <property type="protein sequence ID" value="GEZ58780.1"/>
    <property type="molecule type" value="Genomic_DNA"/>
</dbReference>
<proteinExistence type="predicted"/>
<keyword evidence="1" id="KW-0862">Zinc</keyword>
<evidence type="ECO:0000313" key="3">
    <source>
        <dbReference type="EMBL" id="GEZ58780.1"/>
    </source>
</evidence>
<reference evidence="3" key="1">
    <citation type="journal article" date="2019" name="Sci. Rep.">
        <title>Draft genome of Tanacetum cinerariifolium, the natural source of mosquito coil.</title>
        <authorList>
            <person name="Yamashiro T."/>
            <person name="Shiraishi A."/>
            <person name="Satake H."/>
            <person name="Nakayama K."/>
        </authorList>
    </citation>
    <scope>NUCLEOTIDE SEQUENCE</scope>
</reference>
<gene>
    <name evidence="3" type="ORF">Tci_530753</name>
</gene>
<dbReference type="InterPro" id="IPR021109">
    <property type="entry name" value="Peptidase_aspartic_dom_sf"/>
</dbReference>
<dbReference type="PANTHER" id="PTHR15503">
    <property type="entry name" value="LDOC1 RELATED"/>
    <property type="match status" value="1"/>
</dbReference>
<keyword evidence="1" id="KW-0863">Zinc-finger</keyword>
<dbReference type="PANTHER" id="PTHR15503:SF45">
    <property type="entry name" value="RNA-DIRECTED DNA POLYMERASE HOMOLOG"/>
    <property type="match status" value="1"/>
</dbReference>
<protein>
    <recommendedName>
        <fullName evidence="2">CCHC-type domain-containing protein</fullName>
    </recommendedName>
</protein>
<evidence type="ECO:0000259" key="2">
    <source>
        <dbReference type="PROSITE" id="PS50158"/>
    </source>
</evidence>
<dbReference type="SMART" id="SM00343">
    <property type="entry name" value="ZnF_C2HC"/>
    <property type="match status" value="1"/>
</dbReference>
<dbReference type="GO" id="GO:0003676">
    <property type="term" value="F:nucleic acid binding"/>
    <property type="evidence" value="ECO:0007669"/>
    <property type="project" value="InterPro"/>
</dbReference>
<dbReference type="InterPro" id="IPR001878">
    <property type="entry name" value="Znf_CCHC"/>
</dbReference>
<dbReference type="Pfam" id="PF08284">
    <property type="entry name" value="RVP_2"/>
    <property type="match status" value="1"/>
</dbReference>
<evidence type="ECO:0000256" key="1">
    <source>
        <dbReference type="PROSITE-ProRule" id="PRU00047"/>
    </source>
</evidence>
<dbReference type="SUPFAM" id="SSF56672">
    <property type="entry name" value="DNA/RNA polymerases"/>
    <property type="match status" value="1"/>
</dbReference>
<keyword evidence="1" id="KW-0479">Metal-binding</keyword>
<organism evidence="3">
    <name type="scientific">Tanacetum cinerariifolium</name>
    <name type="common">Dalmatian daisy</name>
    <name type="synonym">Chrysanthemum cinerariifolium</name>
    <dbReference type="NCBI Taxonomy" id="118510"/>
    <lineage>
        <taxon>Eukaryota</taxon>
        <taxon>Viridiplantae</taxon>
        <taxon>Streptophyta</taxon>
        <taxon>Embryophyta</taxon>
        <taxon>Tracheophyta</taxon>
        <taxon>Spermatophyta</taxon>
        <taxon>Magnoliopsida</taxon>
        <taxon>eudicotyledons</taxon>
        <taxon>Gunneridae</taxon>
        <taxon>Pentapetalae</taxon>
        <taxon>asterids</taxon>
        <taxon>campanulids</taxon>
        <taxon>Asterales</taxon>
        <taxon>Asteraceae</taxon>
        <taxon>Asteroideae</taxon>
        <taxon>Anthemideae</taxon>
        <taxon>Anthemidinae</taxon>
        <taxon>Tanacetum</taxon>
    </lineage>
</organism>
<dbReference type="AlphaFoldDB" id="A0A699IIM9"/>
<dbReference type="Gene3D" id="3.10.10.10">
    <property type="entry name" value="HIV Type 1 Reverse Transcriptase, subunit A, domain 1"/>
    <property type="match status" value="1"/>
</dbReference>
<dbReference type="GO" id="GO:0008270">
    <property type="term" value="F:zinc ion binding"/>
    <property type="evidence" value="ECO:0007669"/>
    <property type="project" value="UniProtKB-KW"/>
</dbReference>
<feature type="domain" description="CCHC-type" evidence="2">
    <location>
        <begin position="235"/>
        <end position="249"/>
    </location>
</feature>